<keyword evidence="4" id="KW-1185">Reference proteome</keyword>
<dbReference type="AlphaFoldDB" id="A0AA35V491"/>
<dbReference type="InterPro" id="IPR008528">
    <property type="entry name" value="unc-13_homologue"/>
</dbReference>
<evidence type="ECO:0000313" key="3">
    <source>
        <dbReference type="EMBL" id="CAI9261758.1"/>
    </source>
</evidence>
<dbReference type="PANTHER" id="PTHR31280">
    <property type="entry name" value="PROTEIN UNC-13 HOMOLOG"/>
    <property type="match status" value="1"/>
</dbReference>
<dbReference type="Pfam" id="PF25761">
    <property type="entry name" value="TPR_PATROL1"/>
    <property type="match status" value="1"/>
</dbReference>
<evidence type="ECO:0000256" key="1">
    <source>
        <dbReference type="SAM" id="MobiDB-lite"/>
    </source>
</evidence>
<dbReference type="EMBL" id="OX465086">
    <property type="protein sequence ID" value="CAI9261758.1"/>
    <property type="molecule type" value="Genomic_DNA"/>
</dbReference>
<evidence type="ECO:0000313" key="4">
    <source>
        <dbReference type="Proteomes" id="UP001177003"/>
    </source>
</evidence>
<gene>
    <name evidence="3" type="ORF">LSALG_LOCUS2531</name>
</gene>
<name>A0AA35V491_LACSI</name>
<sequence length="197" mass="22588">MIYLDPEKESNEGEDVVVFLCLIDFSPFATTHSSHQKLCCPHRLLYQIPITPPSSIHYFSSSSATVLLYRCFLNVPVTNTGGRRRRWIGGTIPSAYTVSNSLRWPRTSYQIDSYPIGVRKRSKRFPDRKSARSQDSSKSGNGIEHERAIQQEKWEPVLMQQRHGSSIVEVYRIIAETVDQFFALKIPMRSGEMNSLF</sequence>
<feature type="region of interest" description="Disordered" evidence="1">
    <location>
        <begin position="120"/>
        <end position="144"/>
    </location>
</feature>
<feature type="domain" description="PATROL1-like C-terminal" evidence="2">
    <location>
        <begin position="146"/>
        <end position="196"/>
    </location>
</feature>
<accession>A0AA35V491</accession>
<dbReference type="Proteomes" id="UP001177003">
    <property type="component" value="Chromosome 0"/>
</dbReference>
<dbReference type="InterPro" id="IPR057984">
    <property type="entry name" value="PATROL1_C"/>
</dbReference>
<dbReference type="PANTHER" id="PTHR31280:SF2">
    <property type="entry name" value="PROTEIN UNC-13 HOMOLOG"/>
    <property type="match status" value="1"/>
</dbReference>
<protein>
    <recommendedName>
        <fullName evidence="2">PATROL1-like C-terminal domain-containing protein</fullName>
    </recommendedName>
</protein>
<reference evidence="3" key="1">
    <citation type="submission" date="2023-04" db="EMBL/GenBank/DDBJ databases">
        <authorList>
            <person name="Vijverberg K."/>
            <person name="Xiong W."/>
            <person name="Schranz E."/>
        </authorList>
    </citation>
    <scope>NUCLEOTIDE SEQUENCE</scope>
</reference>
<evidence type="ECO:0000259" key="2">
    <source>
        <dbReference type="Pfam" id="PF25761"/>
    </source>
</evidence>
<organism evidence="3 4">
    <name type="scientific">Lactuca saligna</name>
    <name type="common">Willowleaf lettuce</name>
    <dbReference type="NCBI Taxonomy" id="75948"/>
    <lineage>
        <taxon>Eukaryota</taxon>
        <taxon>Viridiplantae</taxon>
        <taxon>Streptophyta</taxon>
        <taxon>Embryophyta</taxon>
        <taxon>Tracheophyta</taxon>
        <taxon>Spermatophyta</taxon>
        <taxon>Magnoliopsida</taxon>
        <taxon>eudicotyledons</taxon>
        <taxon>Gunneridae</taxon>
        <taxon>Pentapetalae</taxon>
        <taxon>asterids</taxon>
        <taxon>campanulids</taxon>
        <taxon>Asterales</taxon>
        <taxon>Asteraceae</taxon>
        <taxon>Cichorioideae</taxon>
        <taxon>Cichorieae</taxon>
        <taxon>Lactucinae</taxon>
        <taxon>Lactuca</taxon>
    </lineage>
</organism>
<proteinExistence type="predicted"/>